<protein>
    <submittedName>
        <fullName evidence="2">Uncharacterized protein</fullName>
    </submittedName>
</protein>
<evidence type="ECO:0000256" key="1">
    <source>
        <dbReference type="SAM" id="MobiDB-lite"/>
    </source>
</evidence>
<evidence type="ECO:0000313" key="3">
    <source>
        <dbReference type="Proteomes" id="UP000230423"/>
    </source>
</evidence>
<sequence length="241" mass="26980">SGTASSTVQTDLSLVNIDEELAAYLQKLNDGRPLSPEGMNFIAKHFFEYQSFVNMPHKAVQLHKTPPSQAGADPSVGWAPKNMHKAGKNQPAPAARANRIHRDPRPNGTKHGRAAKHEHREWGDRHGELKEEKVAPHKDAWTKFLSNEDPGQRTVFDCDLEDRVLASSSEADCELLTILTYAPSVQFVTATVKRAKALPYNNSPFARIMLFDGRRLLEQKQTTVNPSHIIETFILIRILIT</sequence>
<feature type="compositionally biased region" description="Basic and acidic residues" evidence="1">
    <location>
        <begin position="118"/>
        <end position="131"/>
    </location>
</feature>
<feature type="compositionally biased region" description="Basic residues" evidence="1">
    <location>
        <begin position="108"/>
        <end position="117"/>
    </location>
</feature>
<organism evidence="2 3">
    <name type="scientific">Teladorsagia circumcincta</name>
    <name type="common">Brown stomach worm</name>
    <name type="synonym">Ostertagia circumcincta</name>
    <dbReference type="NCBI Taxonomy" id="45464"/>
    <lineage>
        <taxon>Eukaryota</taxon>
        <taxon>Metazoa</taxon>
        <taxon>Ecdysozoa</taxon>
        <taxon>Nematoda</taxon>
        <taxon>Chromadorea</taxon>
        <taxon>Rhabditida</taxon>
        <taxon>Rhabditina</taxon>
        <taxon>Rhabditomorpha</taxon>
        <taxon>Strongyloidea</taxon>
        <taxon>Trichostrongylidae</taxon>
        <taxon>Teladorsagia</taxon>
    </lineage>
</organism>
<evidence type="ECO:0000313" key="2">
    <source>
        <dbReference type="EMBL" id="PIO63419.1"/>
    </source>
</evidence>
<dbReference type="AlphaFoldDB" id="A0A2G9TZF8"/>
<proteinExistence type="predicted"/>
<reference evidence="2 3" key="1">
    <citation type="submission" date="2015-09" db="EMBL/GenBank/DDBJ databases">
        <title>Draft genome of the parasitic nematode Teladorsagia circumcincta isolate WARC Sus (inbred).</title>
        <authorList>
            <person name="Mitreva M."/>
        </authorList>
    </citation>
    <scope>NUCLEOTIDE SEQUENCE [LARGE SCALE GENOMIC DNA]</scope>
    <source>
        <strain evidence="2 3">S</strain>
    </source>
</reference>
<accession>A0A2G9TZF8</accession>
<name>A0A2G9TZF8_TELCI</name>
<dbReference type="OrthoDB" id="5864499at2759"/>
<gene>
    <name evidence="2" type="ORF">TELCIR_14980</name>
</gene>
<feature type="non-terminal residue" evidence="2">
    <location>
        <position position="1"/>
    </location>
</feature>
<feature type="region of interest" description="Disordered" evidence="1">
    <location>
        <begin position="83"/>
        <end position="131"/>
    </location>
</feature>
<dbReference type="EMBL" id="KZ350931">
    <property type="protein sequence ID" value="PIO63419.1"/>
    <property type="molecule type" value="Genomic_DNA"/>
</dbReference>
<dbReference type="Proteomes" id="UP000230423">
    <property type="component" value="Unassembled WGS sequence"/>
</dbReference>
<keyword evidence="3" id="KW-1185">Reference proteome</keyword>